<reference evidence="2" key="2">
    <citation type="submission" date="2023-05" db="EMBL/GenBank/DDBJ databases">
        <authorList>
            <consortium name="Lawrence Berkeley National Laboratory"/>
            <person name="Steindorff A."/>
            <person name="Hensen N."/>
            <person name="Bonometti L."/>
            <person name="Westerberg I."/>
            <person name="Brannstrom I.O."/>
            <person name="Guillou S."/>
            <person name="Cros-Aarteil S."/>
            <person name="Calhoun S."/>
            <person name="Haridas S."/>
            <person name="Kuo A."/>
            <person name="Mondo S."/>
            <person name="Pangilinan J."/>
            <person name="Riley R."/>
            <person name="Labutti K."/>
            <person name="Andreopoulos B."/>
            <person name="Lipzen A."/>
            <person name="Chen C."/>
            <person name="Yanf M."/>
            <person name="Daum C."/>
            <person name="Ng V."/>
            <person name="Clum A."/>
            <person name="Ohm R."/>
            <person name="Martin F."/>
            <person name="Silar P."/>
            <person name="Natvig D."/>
            <person name="Lalanne C."/>
            <person name="Gautier V."/>
            <person name="Ament-Velasquez S.L."/>
            <person name="Kruys A."/>
            <person name="Hutchinson M.I."/>
            <person name="Powell A.J."/>
            <person name="Barry K."/>
            <person name="Miller A.N."/>
            <person name="Grigoriev I.V."/>
            <person name="Debuchy R."/>
            <person name="Gladieux P."/>
            <person name="Thoren M.H."/>
            <person name="Johannesson H."/>
        </authorList>
    </citation>
    <scope>NUCLEOTIDE SEQUENCE</scope>
    <source>
        <strain evidence="2">CBS 359.72</strain>
    </source>
</reference>
<evidence type="ECO:0000313" key="3">
    <source>
        <dbReference type="Proteomes" id="UP001303647"/>
    </source>
</evidence>
<evidence type="ECO:0000256" key="1">
    <source>
        <dbReference type="SAM" id="Phobius"/>
    </source>
</evidence>
<reference evidence="2" key="1">
    <citation type="journal article" date="2023" name="Mol. Phylogenet. Evol.">
        <title>Genome-scale phylogeny and comparative genomics of the fungal order Sordariales.</title>
        <authorList>
            <person name="Hensen N."/>
            <person name="Bonometti L."/>
            <person name="Westerberg I."/>
            <person name="Brannstrom I.O."/>
            <person name="Guillou S."/>
            <person name="Cros-Aarteil S."/>
            <person name="Calhoun S."/>
            <person name="Haridas S."/>
            <person name="Kuo A."/>
            <person name="Mondo S."/>
            <person name="Pangilinan J."/>
            <person name="Riley R."/>
            <person name="LaButti K."/>
            <person name="Andreopoulos B."/>
            <person name="Lipzen A."/>
            <person name="Chen C."/>
            <person name="Yan M."/>
            <person name="Daum C."/>
            <person name="Ng V."/>
            <person name="Clum A."/>
            <person name="Steindorff A."/>
            <person name="Ohm R.A."/>
            <person name="Martin F."/>
            <person name="Silar P."/>
            <person name="Natvig D.O."/>
            <person name="Lalanne C."/>
            <person name="Gautier V."/>
            <person name="Ament-Velasquez S.L."/>
            <person name="Kruys A."/>
            <person name="Hutchinson M.I."/>
            <person name="Powell A.J."/>
            <person name="Barry K."/>
            <person name="Miller A.N."/>
            <person name="Grigoriev I.V."/>
            <person name="Debuchy R."/>
            <person name="Gladieux P."/>
            <person name="Hiltunen Thoren M."/>
            <person name="Johannesson H."/>
        </authorList>
    </citation>
    <scope>NUCLEOTIDE SEQUENCE</scope>
    <source>
        <strain evidence="2">CBS 359.72</strain>
    </source>
</reference>
<keyword evidence="1" id="KW-0812">Transmembrane</keyword>
<keyword evidence="3" id="KW-1185">Reference proteome</keyword>
<dbReference type="Proteomes" id="UP001303647">
    <property type="component" value="Unassembled WGS sequence"/>
</dbReference>
<accession>A0AAN7D015</accession>
<comment type="caution">
    <text evidence="2">The sequence shown here is derived from an EMBL/GenBank/DDBJ whole genome shotgun (WGS) entry which is preliminary data.</text>
</comment>
<dbReference type="EMBL" id="MU857615">
    <property type="protein sequence ID" value="KAK4250212.1"/>
    <property type="molecule type" value="Genomic_DNA"/>
</dbReference>
<feature type="transmembrane region" description="Helical" evidence="1">
    <location>
        <begin position="28"/>
        <end position="47"/>
    </location>
</feature>
<organism evidence="2 3">
    <name type="scientific">Corynascus novoguineensis</name>
    <dbReference type="NCBI Taxonomy" id="1126955"/>
    <lineage>
        <taxon>Eukaryota</taxon>
        <taxon>Fungi</taxon>
        <taxon>Dikarya</taxon>
        <taxon>Ascomycota</taxon>
        <taxon>Pezizomycotina</taxon>
        <taxon>Sordariomycetes</taxon>
        <taxon>Sordariomycetidae</taxon>
        <taxon>Sordariales</taxon>
        <taxon>Chaetomiaceae</taxon>
        <taxon>Corynascus</taxon>
    </lineage>
</organism>
<sequence length="102" mass="11528">MTSEDARGFMAIEFFPPSVSVICAAKKIVVDGVVCILLALVFIRDFLDGRSKSSGDELAWHRRKALQHLLLPVLAPIWLQYTGLLFYRQYSMSQSTTSYIPM</sequence>
<evidence type="ECO:0000313" key="2">
    <source>
        <dbReference type="EMBL" id="KAK4250212.1"/>
    </source>
</evidence>
<gene>
    <name evidence="2" type="ORF">C7999DRAFT_29248</name>
</gene>
<dbReference type="AlphaFoldDB" id="A0AAN7D015"/>
<protein>
    <submittedName>
        <fullName evidence="2">Uncharacterized protein</fullName>
    </submittedName>
</protein>
<name>A0AAN7D015_9PEZI</name>
<keyword evidence="1" id="KW-1133">Transmembrane helix</keyword>
<proteinExistence type="predicted"/>
<feature type="transmembrane region" description="Helical" evidence="1">
    <location>
        <begin position="68"/>
        <end position="87"/>
    </location>
</feature>
<keyword evidence="1" id="KW-0472">Membrane</keyword>